<reference evidence="2 3" key="1">
    <citation type="submission" date="2019-08" db="EMBL/GenBank/DDBJ databases">
        <authorList>
            <person name="Alioto T."/>
            <person name="Alioto T."/>
            <person name="Gomez Garrido J."/>
        </authorList>
    </citation>
    <scope>NUCLEOTIDE SEQUENCE [LARGE SCALE GENOMIC DNA]</scope>
</reference>
<organism evidence="2 3">
    <name type="scientific">Cinara cedri</name>
    <dbReference type="NCBI Taxonomy" id="506608"/>
    <lineage>
        <taxon>Eukaryota</taxon>
        <taxon>Metazoa</taxon>
        <taxon>Ecdysozoa</taxon>
        <taxon>Arthropoda</taxon>
        <taxon>Hexapoda</taxon>
        <taxon>Insecta</taxon>
        <taxon>Pterygota</taxon>
        <taxon>Neoptera</taxon>
        <taxon>Paraneoptera</taxon>
        <taxon>Hemiptera</taxon>
        <taxon>Sternorrhyncha</taxon>
        <taxon>Aphidomorpha</taxon>
        <taxon>Aphidoidea</taxon>
        <taxon>Aphididae</taxon>
        <taxon>Lachninae</taxon>
        <taxon>Cinara</taxon>
    </lineage>
</organism>
<accession>A0A5E4N7N2</accession>
<feature type="region of interest" description="Disordered" evidence="1">
    <location>
        <begin position="56"/>
        <end position="102"/>
    </location>
</feature>
<dbReference type="AlphaFoldDB" id="A0A5E4N7N2"/>
<protein>
    <submittedName>
        <fullName evidence="2">Uncharacterized protein</fullName>
    </submittedName>
</protein>
<keyword evidence="3" id="KW-1185">Reference proteome</keyword>
<gene>
    <name evidence="2" type="ORF">CINCED_3A000925</name>
</gene>
<dbReference type="EMBL" id="CABPRJ010001449">
    <property type="protein sequence ID" value="VVC37575.1"/>
    <property type="molecule type" value="Genomic_DNA"/>
</dbReference>
<name>A0A5E4N7N2_9HEMI</name>
<evidence type="ECO:0000256" key="1">
    <source>
        <dbReference type="SAM" id="MobiDB-lite"/>
    </source>
</evidence>
<dbReference type="Proteomes" id="UP000325440">
    <property type="component" value="Unassembled WGS sequence"/>
</dbReference>
<evidence type="ECO:0000313" key="2">
    <source>
        <dbReference type="EMBL" id="VVC37575.1"/>
    </source>
</evidence>
<proteinExistence type="predicted"/>
<feature type="compositionally biased region" description="Basic and acidic residues" evidence="1">
    <location>
        <begin position="93"/>
        <end position="102"/>
    </location>
</feature>
<evidence type="ECO:0000313" key="3">
    <source>
        <dbReference type="Proteomes" id="UP000325440"/>
    </source>
</evidence>
<sequence>MTKPNIGGGQDTTGSRTTWSARHQCLIITPASRDEFHRILFKGKRLPVHVKWLGRTTRRRERKSSFTRTETSGEDTLGQGKRGRTRSKSTPEIWERINDKER</sequence>